<dbReference type="InterPro" id="IPR000089">
    <property type="entry name" value="Biotin_lipoyl"/>
</dbReference>
<evidence type="ECO:0000313" key="11">
    <source>
        <dbReference type="Proteomes" id="UP000321234"/>
    </source>
</evidence>
<dbReference type="InterPro" id="IPR036625">
    <property type="entry name" value="E3-bd_dom_sf"/>
</dbReference>
<dbReference type="EMBL" id="VKAC01000006">
    <property type="protein sequence ID" value="TXR56014.1"/>
    <property type="molecule type" value="Genomic_DNA"/>
</dbReference>
<dbReference type="Pfam" id="PF00198">
    <property type="entry name" value="2-oxoacid_dh"/>
    <property type="match status" value="1"/>
</dbReference>
<gene>
    <name evidence="10" type="ORF">FMM08_11195</name>
</gene>
<dbReference type="OrthoDB" id="9805770at2"/>
<reference evidence="10 11" key="1">
    <citation type="submission" date="2019-07" db="EMBL/GenBank/DDBJ databases">
        <title>Quadrisphaera sp. strain DD2A genome sequencing and assembly.</title>
        <authorList>
            <person name="Kim I."/>
        </authorList>
    </citation>
    <scope>NUCLEOTIDE SEQUENCE [LARGE SCALE GENOMIC DNA]</scope>
    <source>
        <strain evidence="10 11">DD2A</strain>
    </source>
</reference>
<dbReference type="SUPFAM" id="SSF52777">
    <property type="entry name" value="CoA-dependent acyltransferases"/>
    <property type="match status" value="1"/>
</dbReference>
<dbReference type="SUPFAM" id="SSF47005">
    <property type="entry name" value="Peripheral subunit-binding domain of 2-oxo acid dehydrogenase complex"/>
    <property type="match status" value="1"/>
</dbReference>
<dbReference type="Proteomes" id="UP000321234">
    <property type="component" value="Unassembled WGS sequence"/>
</dbReference>
<dbReference type="InterPro" id="IPR023213">
    <property type="entry name" value="CAT-like_dom_sf"/>
</dbReference>
<feature type="domain" description="Lipoyl-binding" evidence="8">
    <location>
        <begin position="10"/>
        <end position="85"/>
    </location>
</feature>
<dbReference type="CDD" id="cd06849">
    <property type="entry name" value="lipoyl_domain"/>
    <property type="match status" value="1"/>
</dbReference>
<feature type="domain" description="Peripheral subunit-binding (PSBD)" evidence="9">
    <location>
        <begin position="181"/>
        <end position="218"/>
    </location>
</feature>
<dbReference type="GO" id="GO:0005737">
    <property type="term" value="C:cytoplasm"/>
    <property type="evidence" value="ECO:0007669"/>
    <property type="project" value="TreeGrafter"/>
</dbReference>
<dbReference type="PROSITE" id="PS50968">
    <property type="entry name" value="BIOTINYL_LIPOYL"/>
    <property type="match status" value="1"/>
</dbReference>
<dbReference type="PANTHER" id="PTHR43178:SF5">
    <property type="entry name" value="LIPOAMIDE ACYLTRANSFERASE COMPONENT OF BRANCHED-CHAIN ALPHA-KETO ACID DEHYDROGENASE COMPLEX, MITOCHONDRIAL"/>
    <property type="match status" value="1"/>
</dbReference>
<sequence>MTTPTSTTSTQHFLLPDVGEGLTEAEVVSWRVAVGDVVADGDTVVEVETAKSLVELPSPFSGRVVGLLVPEGTTVDVGTPLIAVETAAPAEQAGRPVQDHPHRPAPVAPTGQGGSGLEGGPVSAVDHEHEVEREAVLVGYGVRPATHGHAARRRRTVRSQRPAGQTASAPPRQGGASDKPLASPPVRAMARDLGVDLASVTATGDGGVVTRDDVRAFVDARGALPEAPAGQRPDDLAVVQLPADTTSTEPGSDRETRIPVRGVRRATARQMVASAFTAPHATAFVTVDVTRSMKMLERVRAEREFRDVHVSPLLLVARAVCLAAARHPGINASWDELAQEIVIKHYVNLGIAVASPRGLLVPSIKDAHEMSLVQLAHALGDLVSTARAGRSQPADLSGSTLSITNIGVFGVDSGTPILNPGEAAILCVGQVAKKPWVHKGKVKPRDVVELSVSFDHRLVDGDLGSKFLADVARVLERPDTALRWA</sequence>
<dbReference type="Gene3D" id="4.10.320.10">
    <property type="entry name" value="E3-binding domain"/>
    <property type="match status" value="1"/>
</dbReference>
<dbReference type="InterPro" id="IPR001078">
    <property type="entry name" value="2-oxoacid_DH_actylTfrase"/>
</dbReference>
<evidence type="ECO:0000259" key="8">
    <source>
        <dbReference type="PROSITE" id="PS50968"/>
    </source>
</evidence>
<dbReference type="FunFam" id="3.30.559.10:FF:000007">
    <property type="entry name" value="Dihydrolipoamide acetyltransferase component of pyruvate dehydrogenase complex"/>
    <property type="match status" value="1"/>
</dbReference>
<comment type="similarity">
    <text evidence="2 6">Belongs to the 2-oxoacid dehydrogenase family.</text>
</comment>
<dbReference type="InterPro" id="IPR050743">
    <property type="entry name" value="2-oxoacid_DH_E2_comp"/>
</dbReference>
<protein>
    <recommendedName>
        <fullName evidence="6">Dihydrolipoamide acetyltransferase component of pyruvate dehydrogenase complex</fullName>
        <ecNumber evidence="6">2.3.1.-</ecNumber>
    </recommendedName>
</protein>
<evidence type="ECO:0000256" key="7">
    <source>
        <dbReference type="SAM" id="MobiDB-lite"/>
    </source>
</evidence>
<organism evidence="10 11">
    <name type="scientific">Quadrisphaera setariae</name>
    <dbReference type="NCBI Taxonomy" id="2593304"/>
    <lineage>
        <taxon>Bacteria</taxon>
        <taxon>Bacillati</taxon>
        <taxon>Actinomycetota</taxon>
        <taxon>Actinomycetes</taxon>
        <taxon>Kineosporiales</taxon>
        <taxon>Kineosporiaceae</taxon>
        <taxon>Quadrisphaera</taxon>
    </lineage>
</organism>
<accession>A0A5C8ZET2</accession>
<evidence type="ECO:0000256" key="5">
    <source>
        <dbReference type="ARBA" id="ARBA00023315"/>
    </source>
</evidence>
<evidence type="ECO:0000256" key="4">
    <source>
        <dbReference type="ARBA" id="ARBA00022823"/>
    </source>
</evidence>
<feature type="region of interest" description="Disordered" evidence="7">
    <location>
        <begin position="140"/>
        <end position="184"/>
    </location>
</feature>
<keyword evidence="11" id="KW-1185">Reference proteome</keyword>
<dbReference type="SUPFAM" id="SSF51230">
    <property type="entry name" value="Single hybrid motif"/>
    <property type="match status" value="1"/>
</dbReference>
<comment type="caution">
    <text evidence="10">The sequence shown here is derived from an EMBL/GenBank/DDBJ whole genome shotgun (WGS) entry which is preliminary data.</text>
</comment>
<dbReference type="GO" id="GO:0031405">
    <property type="term" value="F:lipoic acid binding"/>
    <property type="evidence" value="ECO:0007669"/>
    <property type="project" value="TreeGrafter"/>
</dbReference>
<feature type="compositionally biased region" description="Basic residues" evidence="7">
    <location>
        <begin position="149"/>
        <end position="158"/>
    </location>
</feature>
<dbReference type="EC" id="2.3.1.-" evidence="6"/>
<dbReference type="AlphaFoldDB" id="A0A5C8ZET2"/>
<keyword evidence="3 6" id="KW-0808">Transferase</keyword>
<evidence type="ECO:0000256" key="3">
    <source>
        <dbReference type="ARBA" id="ARBA00022679"/>
    </source>
</evidence>
<name>A0A5C8ZET2_9ACTN</name>
<dbReference type="PANTHER" id="PTHR43178">
    <property type="entry name" value="DIHYDROLIPOAMIDE ACETYLTRANSFERASE COMPONENT OF PYRUVATE DEHYDROGENASE COMPLEX"/>
    <property type="match status" value="1"/>
</dbReference>
<dbReference type="Pfam" id="PF02817">
    <property type="entry name" value="E3_binding"/>
    <property type="match status" value="1"/>
</dbReference>
<dbReference type="Gene3D" id="2.40.50.100">
    <property type="match status" value="1"/>
</dbReference>
<dbReference type="InterPro" id="IPR004167">
    <property type="entry name" value="PSBD"/>
</dbReference>
<keyword evidence="5 6" id="KW-0012">Acyltransferase</keyword>
<proteinExistence type="inferred from homology"/>
<evidence type="ECO:0000313" key="10">
    <source>
        <dbReference type="EMBL" id="TXR56014.1"/>
    </source>
</evidence>
<feature type="region of interest" description="Disordered" evidence="7">
    <location>
        <begin position="89"/>
        <end position="125"/>
    </location>
</feature>
<dbReference type="PROSITE" id="PS51826">
    <property type="entry name" value="PSBD"/>
    <property type="match status" value="1"/>
</dbReference>
<keyword evidence="4 6" id="KW-0450">Lipoyl</keyword>
<evidence type="ECO:0000256" key="6">
    <source>
        <dbReference type="RuleBase" id="RU003423"/>
    </source>
</evidence>
<evidence type="ECO:0000259" key="9">
    <source>
        <dbReference type="PROSITE" id="PS51826"/>
    </source>
</evidence>
<dbReference type="Gene3D" id="3.30.559.10">
    <property type="entry name" value="Chloramphenicol acetyltransferase-like domain"/>
    <property type="match status" value="1"/>
</dbReference>
<dbReference type="Pfam" id="PF00364">
    <property type="entry name" value="Biotin_lipoyl"/>
    <property type="match status" value="1"/>
</dbReference>
<dbReference type="GO" id="GO:0016407">
    <property type="term" value="F:acetyltransferase activity"/>
    <property type="evidence" value="ECO:0007669"/>
    <property type="project" value="TreeGrafter"/>
</dbReference>
<comment type="cofactor">
    <cofactor evidence="1 6">
        <name>(R)-lipoate</name>
        <dbReference type="ChEBI" id="CHEBI:83088"/>
    </cofactor>
</comment>
<evidence type="ECO:0000256" key="1">
    <source>
        <dbReference type="ARBA" id="ARBA00001938"/>
    </source>
</evidence>
<evidence type="ECO:0000256" key="2">
    <source>
        <dbReference type="ARBA" id="ARBA00007317"/>
    </source>
</evidence>
<dbReference type="InterPro" id="IPR011053">
    <property type="entry name" value="Single_hybrid_motif"/>
</dbReference>
<dbReference type="RefSeq" id="WP_147926446.1">
    <property type="nucleotide sequence ID" value="NZ_VKAC01000006.1"/>
</dbReference>